<sequence length="88" mass="10241">MNNITARDPEPRRTRHHLQLELLSQCEEILMARTRRCCAEIDYVALISQSPYTATRYWLALKDDDAPTLPLQSVCRTQTTEACTHHDR</sequence>
<name>A0A1A3H4J6_MYCMU</name>
<organism evidence="1 2">
    <name type="scientific">Mycolicibacterium mucogenicum</name>
    <name type="common">Mycobacterium mucogenicum</name>
    <dbReference type="NCBI Taxonomy" id="56689"/>
    <lineage>
        <taxon>Bacteria</taxon>
        <taxon>Bacillati</taxon>
        <taxon>Actinomycetota</taxon>
        <taxon>Actinomycetes</taxon>
        <taxon>Mycobacteriales</taxon>
        <taxon>Mycobacteriaceae</taxon>
        <taxon>Mycolicibacterium</taxon>
    </lineage>
</organism>
<evidence type="ECO:0000313" key="2">
    <source>
        <dbReference type="Proteomes" id="UP000093898"/>
    </source>
</evidence>
<dbReference type="Proteomes" id="UP000093898">
    <property type="component" value="Unassembled WGS sequence"/>
</dbReference>
<protein>
    <submittedName>
        <fullName evidence="1">Uncharacterized protein</fullName>
    </submittedName>
</protein>
<evidence type="ECO:0000313" key="1">
    <source>
        <dbReference type="EMBL" id="OBJ42548.1"/>
    </source>
</evidence>
<dbReference type="EMBL" id="LZLC01000099">
    <property type="protein sequence ID" value="OBJ42548.1"/>
    <property type="molecule type" value="Genomic_DNA"/>
</dbReference>
<proteinExistence type="predicted"/>
<accession>A0A1A3H4J6</accession>
<reference evidence="1 2" key="1">
    <citation type="submission" date="2016-06" db="EMBL/GenBank/DDBJ databases">
        <authorList>
            <person name="Kjaerup R.B."/>
            <person name="Dalgaard T.S."/>
            <person name="Juul-Madsen H.R."/>
        </authorList>
    </citation>
    <scope>NUCLEOTIDE SEQUENCE [LARGE SCALE GENOMIC DNA]</scope>
    <source>
        <strain evidence="1 2">1127319.6</strain>
    </source>
</reference>
<comment type="caution">
    <text evidence="1">The sequence shown here is derived from an EMBL/GenBank/DDBJ whole genome shotgun (WGS) entry which is preliminary data.</text>
</comment>
<dbReference type="AlphaFoldDB" id="A0A1A3H4J6"/>
<gene>
    <name evidence="1" type="ORF">A5630_20785</name>
</gene>